<evidence type="ECO:0000256" key="8">
    <source>
        <dbReference type="ARBA" id="ARBA00023239"/>
    </source>
</evidence>
<dbReference type="FunFam" id="3.20.20.70:FF:000013">
    <property type="entry name" value="Class II fructose-bisphosphate aldolase"/>
    <property type="match status" value="1"/>
</dbReference>
<dbReference type="PANTHER" id="PTHR30559:SF0">
    <property type="entry name" value="FRUCTOSE-BISPHOSPHATE ALDOLASE"/>
    <property type="match status" value="1"/>
</dbReference>
<name>A0AAJ5TWT6_9GAMM</name>
<dbReference type="InterPro" id="IPR013785">
    <property type="entry name" value="Aldolase_TIM"/>
</dbReference>
<reference evidence="13" key="1">
    <citation type="submission" date="2022-11" db="EMBL/GenBank/DDBJ databases">
        <title>The whole genome sequencing of pests is an important tool to study the evolution of the plant-insect interaction and insecticide resistance.</title>
        <authorList>
            <person name="Kananovich Y."/>
        </authorList>
    </citation>
    <scope>NUCLEOTIDE SEQUENCE</scope>
    <source>
        <strain evidence="13">BSU_Mac_2017</strain>
    </source>
</reference>
<dbReference type="AlphaFoldDB" id="A0AAJ5TWT6"/>
<gene>
    <name evidence="13" type="primary">fbaA</name>
    <name evidence="13" type="ORF">OW721_02295</name>
</gene>
<evidence type="ECO:0000256" key="3">
    <source>
        <dbReference type="ARBA" id="ARBA00005812"/>
    </source>
</evidence>
<keyword evidence="5 11" id="KW-0479">Metal-binding</keyword>
<proteinExistence type="inferred from homology"/>
<feature type="binding site" evidence="10">
    <location>
        <position position="228"/>
    </location>
    <ligand>
        <name>dihydroxyacetone phosphate</name>
        <dbReference type="ChEBI" id="CHEBI:57642"/>
    </ligand>
</feature>
<dbReference type="NCBIfam" id="NF006628">
    <property type="entry name" value="PRK09197.1"/>
    <property type="match status" value="1"/>
</dbReference>
<accession>A0AAJ5TWT6</accession>
<comment type="similarity">
    <text evidence="3 12">Belongs to the class II fructose-bisphosphate aldolase family.</text>
</comment>
<keyword evidence="6 11" id="KW-0862">Zinc</keyword>
<organism evidence="13 14">
    <name type="scientific">Buchnera aphidicola</name>
    <name type="common">Macrosiphum albifrons</name>
    <dbReference type="NCBI Taxonomy" id="2994844"/>
    <lineage>
        <taxon>Bacteria</taxon>
        <taxon>Pseudomonadati</taxon>
        <taxon>Pseudomonadota</taxon>
        <taxon>Gammaproteobacteria</taxon>
        <taxon>Enterobacterales</taxon>
        <taxon>Erwiniaceae</taxon>
        <taxon>Buchnera</taxon>
    </lineage>
</organism>
<dbReference type="GO" id="GO:0004332">
    <property type="term" value="F:fructose-bisphosphate aldolase activity"/>
    <property type="evidence" value="ECO:0007669"/>
    <property type="project" value="UniProtKB-EC"/>
</dbReference>
<dbReference type="PANTHER" id="PTHR30559">
    <property type="entry name" value="FRUCTOSE-BISPHOSPHATE ALDOLASE CLASS 2"/>
    <property type="match status" value="1"/>
</dbReference>
<dbReference type="InterPro" id="IPR006411">
    <property type="entry name" value="Fruct_bisP_bact"/>
</dbReference>
<dbReference type="PROSITE" id="PS00602">
    <property type="entry name" value="ALDOLASE_CLASS_II_1"/>
    <property type="match status" value="1"/>
</dbReference>
<dbReference type="GO" id="GO:0006096">
    <property type="term" value="P:glycolytic process"/>
    <property type="evidence" value="ECO:0007669"/>
    <property type="project" value="UniProtKB-KW"/>
</dbReference>
<keyword evidence="8 12" id="KW-0456">Lyase</keyword>
<dbReference type="GO" id="GO:0006094">
    <property type="term" value="P:gluconeogenesis"/>
    <property type="evidence" value="ECO:0007669"/>
    <property type="project" value="TreeGrafter"/>
</dbReference>
<dbReference type="NCBIfam" id="TIGR01520">
    <property type="entry name" value="FruBisAldo_II_A"/>
    <property type="match status" value="1"/>
</dbReference>
<feature type="binding site" evidence="11">
    <location>
        <position position="111"/>
    </location>
    <ligand>
        <name>Zn(2+)</name>
        <dbReference type="ChEBI" id="CHEBI:29105"/>
        <label>1</label>
        <note>catalytic</note>
    </ligand>
</feature>
<dbReference type="InterPro" id="IPR000771">
    <property type="entry name" value="FBA_II"/>
</dbReference>
<dbReference type="PIRSF" id="PIRSF001359">
    <property type="entry name" value="F_bP_aldolase_II"/>
    <property type="match status" value="1"/>
</dbReference>
<dbReference type="SUPFAM" id="SSF51569">
    <property type="entry name" value="Aldolase"/>
    <property type="match status" value="1"/>
</dbReference>
<dbReference type="GO" id="GO:0005829">
    <property type="term" value="C:cytosol"/>
    <property type="evidence" value="ECO:0007669"/>
    <property type="project" value="TreeGrafter"/>
</dbReference>
<evidence type="ECO:0000313" key="13">
    <source>
        <dbReference type="EMBL" id="WAI11639.1"/>
    </source>
</evidence>
<feature type="active site" description="Proton donor" evidence="9">
    <location>
        <position position="110"/>
    </location>
</feature>
<feature type="binding site" evidence="10">
    <location>
        <begin position="266"/>
        <end position="268"/>
    </location>
    <ligand>
        <name>dihydroxyacetone phosphate</name>
        <dbReference type="ChEBI" id="CHEBI:57642"/>
    </ligand>
</feature>
<evidence type="ECO:0000256" key="10">
    <source>
        <dbReference type="PIRSR" id="PIRSR001359-2"/>
    </source>
</evidence>
<evidence type="ECO:0000256" key="7">
    <source>
        <dbReference type="ARBA" id="ARBA00023152"/>
    </source>
</evidence>
<evidence type="ECO:0000256" key="1">
    <source>
        <dbReference type="ARBA" id="ARBA00000441"/>
    </source>
</evidence>
<feature type="binding site" evidence="11">
    <location>
        <position position="145"/>
    </location>
    <ligand>
        <name>Zn(2+)</name>
        <dbReference type="ChEBI" id="CHEBI:29105"/>
        <label>2</label>
    </ligand>
</feature>
<feature type="binding site" evidence="10">
    <location>
        <begin position="287"/>
        <end position="290"/>
    </location>
    <ligand>
        <name>dihydroxyacetone phosphate</name>
        <dbReference type="ChEBI" id="CHEBI:57642"/>
    </ligand>
</feature>
<sequence length="359" mass="40846">MNILNIIKPGVMNGDEARIVFELAKKKQFAIPAVNCIGTDSINTVLDTAARVKSPVIIQFSHGGASFIAGYKNHFSLHPEEQAIQGSISGAQHVHLMAKYYKIPVILHTDHCPKEMLSWIDGLLEVGKKYYFDNKRPLFTSHMLDLSKESLQENISTCKKYLQKMKNINMMLEIELGCTGGEEDGIDNTKIDKKLLYTQPQDVNYAYEELNNISKNFSIAASFGNIHGVYQPGNIDLRPIILKDSQEFVSTKHNLEKNPLNLVFHGGSGSHLKEINESIKYGVVKMNIDTDIQWAAWKGVLNFYKKNKEFLQNQLGNTKDKNQPNKKYYDPRSWIRKSQKSMSIRLEKSFKDLNAFNIL</sequence>
<evidence type="ECO:0000256" key="4">
    <source>
        <dbReference type="ARBA" id="ARBA00013068"/>
    </source>
</evidence>
<comment type="function">
    <text evidence="12">Catalyzes the aldol condensation of dihydroxyacetone phosphate (DHAP or glycerone-phosphate) with glyceraldehyde 3-phosphate (G3P) to form fructose 1,6-bisphosphate (FBP) in gluconeogenesis and the reverse reaction in glycolysis.</text>
</comment>
<dbReference type="Proteomes" id="UP001163094">
    <property type="component" value="Chromosome"/>
</dbReference>
<dbReference type="NCBIfam" id="TIGR00167">
    <property type="entry name" value="cbbA"/>
    <property type="match status" value="1"/>
</dbReference>
<keyword evidence="7 12" id="KW-0324">Glycolysis</keyword>
<dbReference type="PROSITE" id="PS00806">
    <property type="entry name" value="ALDOLASE_CLASS_II_2"/>
    <property type="match status" value="1"/>
</dbReference>
<evidence type="ECO:0000313" key="14">
    <source>
        <dbReference type="Proteomes" id="UP001163094"/>
    </source>
</evidence>
<dbReference type="Gene3D" id="3.20.20.70">
    <property type="entry name" value="Aldolase class I"/>
    <property type="match status" value="1"/>
</dbReference>
<comment type="catalytic activity">
    <reaction evidence="1 12">
        <text>beta-D-fructose 1,6-bisphosphate = D-glyceraldehyde 3-phosphate + dihydroxyacetone phosphate</text>
        <dbReference type="Rhea" id="RHEA:14729"/>
        <dbReference type="ChEBI" id="CHEBI:32966"/>
        <dbReference type="ChEBI" id="CHEBI:57642"/>
        <dbReference type="ChEBI" id="CHEBI:59776"/>
        <dbReference type="EC" id="4.1.2.13"/>
    </reaction>
</comment>
<feature type="binding site" evidence="11">
    <location>
        <position position="265"/>
    </location>
    <ligand>
        <name>Zn(2+)</name>
        <dbReference type="ChEBI" id="CHEBI:29105"/>
        <label>1</label>
        <note>catalytic</note>
    </ligand>
</feature>
<evidence type="ECO:0000256" key="9">
    <source>
        <dbReference type="PIRSR" id="PIRSR001359-1"/>
    </source>
</evidence>
<dbReference type="EMBL" id="CP113409">
    <property type="protein sequence ID" value="WAI11639.1"/>
    <property type="molecule type" value="Genomic_DNA"/>
</dbReference>
<evidence type="ECO:0000256" key="12">
    <source>
        <dbReference type="RuleBase" id="RU366023"/>
    </source>
</evidence>
<evidence type="ECO:0000256" key="6">
    <source>
        <dbReference type="ARBA" id="ARBA00022833"/>
    </source>
</evidence>
<dbReference type="Pfam" id="PF01116">
    <property type="entry name" value="F_bP_aldolase"/>
    <property type="match status" value="1"/>
</dbReference>
<evidence type="ECO:0000256" key="2">
    <source>
        <dbReference type="ARBA" id="ARBA00004714"/>
    </source>
</evidence>
<protein>
    <recommendedName>
        <fullName evidence="4 12">Fructose-bisphosphate aldolase</fullName>
        <shortName evidence="12">FBP aldolase</shortName>
        <ecNumber evidence="4 12">4.1.2.13</ecNumber>
    </recommendedName>
</protein>
<feature type="binding site" evidence="11">
    <location>
        <position position="175"/>
    </location>
    <ligand>
        <name>Zn(2+)</name>
        <dbReference type="ChEBI" id="CHEBI:29105"/>
        <label>2</label>
    </ligand>
</feature>
<dbReference type="GO" id="GO:0008270">
    <property type="term" value="F:zinc ion binding"/>
    <property type="evidence" value="ECO:0007669"/>
    <property type="project" value="UniProtKB-UniRule"/>
</dbReference>
<evidence type="ECO:0000256" key="11">
    <source>
        <dbReference type="PIRSR" id="PIRSR001359-3"/>
    </source>
</evidence>
<comment type="cofactor">
    <cofactor evidence="11 12">
        <name>Zn(2+)</name>
        <dbReference type="ChEBI" id="CHEBI:29105"/>
    </cofactor>
    <text evidence="11 12">Binds 2 Zn(2+) ions per subunit. One is catalytic and the other provides a structural contribution.</text>
</comment>
<evidence type="ECO:0000256" key="5">
    <source>
        <dbReference type="ARBA" id="ARBA00022723"/>
    </source>
</evidence>
<comment type="pathway">
    <text evidence="2 12">Carbohydrate degradation; glycolysis; D-glyceraldehyde 3-phosphate and glycerone phosphate from D-glucose: step 4/4.</text>
</comment>
<feature type="binding site" evidence="11">
    <location>
        <position position="227"/>
    </location>
    <ligand>
        <name>Zn(2+)</name>
        <dbReference type="ChEBI" id="CHEBI:29105"/>
        <label>1</label>
        <note>catalytic</note>
    </ligand>
</feature>
<dbReference type="CDD" id="cd00946">
    <property type="entry name" value="FBP_aldolase_IIA"/>
    <property type="match status" value="1"/>
</dbReference>
<dbReference type="EC" id="4.1.2.13" evidence="4 12"/>